<keyword evidence="2" id="KW-1185">Reference proteome</keyword>
<protein>
    <recommendedName>
        <fullName evidence="3">Adenylate kinase</fullName>
    </recommendedName>
</protein>
<dbReference type="Proteomes" id="UP001430377">
    <property type="component" value="Unassembled WGS sequence"/>
</dbReference>
<evidence type="ECO:0000313" key="1">
    <source>
        <dbReference type="EMBL" id="MBX0324837.1"/>
    </source>
</evidence>
<dbReference type="RefSeq" id="WP_220619760.1">
    <property type="nucleotide sequence ID" value="NZ_RKLR01000008.1"/>
</dbReference>
<gene>
    <name evidence="1" type="ORF">EGH21_17560</name>
</gene>
<accession>A0AAW4PX33</accession>
<sequence length="201" mass="22971">MQRFNDCGCKVDRKAEEYGLTDLNEELYHRHQERGASLRDLEAYVNMRMLDRVLEDTDIVLLDGVESVYRILTGDDVSEGKRAEIRSRLEHAGIDVDKLESDFVTYQTVRKHLREALDVDTGARKTLDASDADTRIRRLQSRSEAVIAETLEQLRRGEKLKTGKLDLVMSVRVTCENCGDSYRLRELLDSGRCRCGGTLSQ</sequence>
<reference evidence="1 2" key="1">
    <citation type="submission" date="2021-06" db="EMBL/GenBank/DDBJ databases">
        <title>Halomicroarcula sp. a new haloarchaeum isolated from saline soil.</title>
        <authorList>
            <person name="Duran-Viseras A."/>
            <person name="Sanchez-Porro C."/>
            <person name="Ventosa A."/>
        </authorList>
    </citation>
    <scope>NUCLEOTIDE SEQUENCE [LARGE SCALE GENOMIC DNA]</scope>
    <source>
        <strain evidence="1 2">F13</strain>
    </source>
</reference>
<dbReference type="Pfam" id="PF21811">
    <property type="entry name" value="RdfA"/>
    <property type="match status" value="1"/>
</dbReference>
<organism evidence="1 2">
    <name type="scientific">Haloarcula rubra</name>
    <dbReference type="NCBI Taxonomy" id="2487747"/>
    <lineage>
        <taxon>Archaea</taxon>
        <taxon>Methanobacteriati</taxon>
        <taxon>Methanobacteriota</taxon>
        <taxon>Stenosarchaea group</taxon>
        <taxon>Halobacteria</taxon>
        <taxon>Halobacteriales</taxon>
        <taxon>Haloarculaceae</taxon>
        <taxon>Haloarcula</taxon>
    </lineage>
</organism>
<dbReference type="AlphaFoldDB" id="A0AAW4PX33"/>
<dbReference type="InterPro" id="IPR048925">
    <property type="entry name" value="RdfA"/>
</dbReference>
<evidence type="ECO:0000313" key="2">
    <source>
        <dbReference type="Proteomes" id="UP001430377"/>
    </source>
</evidence>
<proteinExistence type="predicted"/>
<dbReference type="EMBL" id="RKLR01000008">
    <property type="protein sequence ID" value="MBX0324837.1"/>
    <property type="molecule type" value="Genomic_DNA"/>
</dbReference>
<evidence type="ECO:0008006" key="3">
    <source>
        <dbReference type="Google" id="ProtNLM"/>
    </source>
</evidence>
<name>A0AAW4PX33_9EURY</name>
<comment type="caution">
    <text evidence="1">The sequence shown here is derived from an EMBL/GenBank/DDBJ whole genome shotgun (WGS) entry which is preliminary data.</text>
</comment>